<protein>
    <recommendedName>
        <fullName evidence="4">Reverse transcriptase Ty1/copia-type domain-containing protein</fullName>
    </recommendedName>
</protein>
<keyword evidence="2" id="KW-0378">Hydrolase</keyword>
<feature type="region of interest" description="Disordered" evidence="3">
    <location>
        <begin position="103"/>
        <end position="122"/>
    </location>
</feature>
<dbReference type="InterPro" id="IPR039537">
    <property type="entry name" value="Retrotran_Ty1/copia-like"/>
</dbReference>
<dbReference type="AlphaFoldDB" id="A0A8J6CYP8"/>
<dbReference type="PANTHER" id="PTHR42648">
    <property type="entry name" value="TRANSPOSASE, PUTATIVE-RELATED"/>
    <property type="match status" value="1"/>
</dbReference>
<keyword evidence="6" id="KW-1185">Reference proteome</keyword>
<evidence type="ECO:0000259" key="4">
    <source>
        <dbReference type="Pfam" id="PF07727"/>
    </source>
</evidence>
<keyword evidence="1" id="KW-0479">Metal-binding</keyword>
<dbReference type="GO" id="GO:0016787">
    <property type="term" value="F:hydrolase activity"/>
    <property type="evidence" value="ECO:0007669"/>
    <property type="project" value="UniProtKB-KW"/>
</dbReference>
<evidence type="ECO:0000313" key="5">
    <source>
        <dbReference type="EMBL" id="KAG8489444.1"/>
    </source>
</evidence>
<dbReference type="Proteomes" id="UP000701853">
    <property type="component" value="Chromosome 7"/>
</dbReference>
<dbReference type="InterPro" id="IPR012337">
    <property type="entry name" value="RNaseH-like_sf"/>
</dbReference>
<dbReference type="SUPFAM" id="SSF53098">
    <property type="entry name" value="Ribonuclease H-like"/>
    <property type="match status" value="1"/>
</dbReference>
<accession>A0A8J6CYP8</accession>
<comment type="caution">
    <text evidence="5">The sequence shown here is derived from an EMBL/GenBank/DDBJ whole genome shotgun (WGS) entry which is preliminary data.</text>
</comment>
<dbReference type="Pfam" id="PF07727">
    <property type="entry name" value="RVT_2"/>
    <property type="match status" value="1"/>
</dbReference>
<evidence type="ECO:0000313" key="6">
    <source>
        <dbReference type="Proteomes" id="UP000701853"/>
    </source>
</evidence>
<feature type="compositionally biased region" description="Acidic residues" evidence="3">
    <location>
        <begin position="111"/>
        <end position="122"/>
    </location>
</feature>
<dbReference type="PANTHER" id="PTHR42648:SF18">
    <property type="entry name" value="RETROTRANSPOSON, UNCLASSIFIED-LIKE PROTEIN"/>
    <property type="match status" value="1"/>
</dbReference>
<gene>
    <name evidence="5" type="ORF">CXB51_017852</name>
</gene>
<dbReference type="EMBL" id="JAHUZN010000007">
    <property type="protein sequence ID" value="KAG8489444.1"/>
    <property type="molecule type" value="Genomic_DNA"/>
</dbReference>
<sequence length="272" mass="31185">MALSLWSSEFQWTQHSTTEGDGFWSTYDDRKGIPKTFWPEAVNWAIHLLNRSPTIVVQNKTPEEAWSGEKPSVGYFRVFGCVAHVHVGDNFRTKLDKRSSELDWNASESNAEMDDDQEEKEIEKDIDDGLSDDDFESHLTVSKGDNPVHFEEAKKNPIWRKAMKKEIEAIERNGTWKLTELSRGAKKIGVKWIFKTKHDENGDVSKRKSGLVVHGYTQEYGIDYTKVFASVARIETIRLVIAIAAHHGWSIYQLDAKSSFFHGDLMEDVFVE</sequence>
<proteinExistence type="predicted"/>
<dbReference type="OrthoDB" id="1422773at2759"/>
<evidence type="ECO:0000256" key="2">
    <source>
        <dbReference type="ARBA" id="ARBA00022801"/>
    </source>
</evidence>
<organism evidence="5 6">
    <name type="scientific">Gossypium anomalum</name>
    <dbReference type="NCBI Taxonomy" id="47600"/>
    <lineage>
        <taxon>Eukaryota</taxon>
        <taxon>Viridiplantae</taxon>
        <taxon>Streptophyta</taxon>
        <taxon>Embryophyta</taxon>
        <taxon>Tracheophyta</taxon>
        <taxon>Spermatophyta</taxon>
        <taxon>Magnoliopsida</taxon>
        <taxon>eudicotyledons</taxon>
        <taxon>Gunneridae</taxon>
        <taxon>Pentapetalae</taxon>
        <taxon>rosids</taxon>
        <taxon>malvids</taxon>
        <taxon>Malvales</taxon>
        <taxon>Malvaceae</taxon>
        <taxon>Malvoideae</taxon>
        <taxon>Gossypium</taxon>
    </lineage>
</organism>
<evidence type="ECO:0000256" key="3">
    <source>
        <dbReference type="SAM" id="MobiDB-lite"/>
    </source>
</evidence>
<dbReference type="InterPro" id="IPR013103">
    <property type="entry name" value="RVT_2"/>
</dbReference>
<feature type="domain" description="Reverse transcriptase Ty1/copia-type" evidence="4">
    <location>
        <begin position="173"/>
        <end position="271"/>
    </location>
</feature>
<evidence type="ECO:0000256" key="1">
    <source>
        <dbReference type="ARBA" id="ARBA00022723"/>
    </source>
</evidence>
<dbReference type="GO" id="GO:0046872">
    <property type="term" value="F:metal ion binding"/>
    <property type="evidence" value="ECO:0007669"/>
    <property type="project" value="UniProtKB-KW"/>
</dbReference>
<reference evidence="5 6" key="1">
    <citation type="journal article" date="2021" name="bioRxiv">
        <title>The Gossypium anomalum genome as a resource for cotton improvement and evolutionary analysis of hybrid incompatibility.</title>
        <authorList>
            <person name="Grover C.E."/>
            <person name="Yuan D."/>
            <person name="Arick M.A."/>
            <person name="Miller E.R."/>
            <person name="Hu G."/>
            <person name="Peterson D.G."/>
            <person name="Wendel J.F."/>
            <person name="Udall J.A."/>
        </authorList>
    </citation>
    <scope>NUCLEOTIDE SEQUENCE [LARGE SCALE GENOMIC DNA]</scope>
    <source>
        <strain evidence="5">JFW-Udall</strain>
        <tissue evidence="5">Leaf</tissue>
    </source>
</reference>
<name>A0A8J6CYP8_9ROSI</name>